<evidence type="ECO:0000259" key="6">
    <source>
        <dbReference type="Pfam" id="PF00892"/>
    </source>
</evidence>
<keyword evidence="4 5" id="KW-0472">Membrane</keyword>
<organism evidence="7">
    <name type="scientific">marine metagenome</name>
    <dbReference type="NCBI Taxonomy" id="408172"/>
    <lineage>
        <taxon>unclassified sequences</taxon>
        <taxon>metagenomes</taxon>
        <taxon>ecological metagenomes</taxon>
    </lineage>
</organism>
<feature type="transmembrane region" description="Helical" evidence="5">
    <location>
        <begin position="123"/>
        <end position="141"/>
    </location>
</feature>
<reference evidence="7" key="1">
    <citation type="submission" date="2018-05" db="EMBL/GenBank/DDBJ databases">
        <authorList>
            <person name="Lanie J.A."/>
            <person name="Ng W.-L."/>
            <person name="Kazmierczak K.M."/>
            <person name="Andrzejewski T.M."/>
            <person name="Davidsen T.M."/>
            <person name="Wayne K.J."/>
            <person name="Tettelin H."/>
            <person name="Glass J.I."/>
            <person name="Rusch D."/>
            <person name="Podicherti R."/>
            <person name="Tsui H.-C.T."/>
            <person name="Winkler M.E."/>
        </authorList>
    </citation>
    <scope>NUCLEOTIDE SEQUENCE</scope>
</reference>
<feature type="domain" description="EamA" evidence="6">
    <location>
        <begin position="151"/>
        <end position="278"/>
    </location>
</feature>
<dbReference type="PANTHER" id="PTHR22911:SF6">
    <property type="entry name" value="SOLUTE CARRIER FAMILY 35 MEMBER G1"/>
    <property type="match status" value="1"/>
</dbReference>
<proteinExistence type="predicted"/>
<dbReference type="GO" id="GO:0016020">
    <property type="term" value="C:membrane"/>
    <property type="evidence" value="ECO:0007669"/>
    <property type="project" value="UniProtKB-SubCell"/>
</dbReference>
<evidence type="ECO:0000256" key="2">
    <source>
        <dbReference type="ARBA" id="ARBA00022692"/>
    </source>
</evidence>
<dbReference type="EMBL" id="UINC01023055">
    <property type="protein sequence ID" value="SVA93948.1"/>
    <property type="molecule type" value="Genomic_DNA"/>
</dbReference>
<feature type="transmembrane region" description="Helical" evidence="5">
    <location>
        <begin position="261"/>
        <end position="279"/>
    </location>
</feature>
<accession>A0A381ZXB9</accession>
<feature type="transmembrane region" description="Helical" evidence="5">
    <location>
        <begin position="237"/>
        <end position="255"/>
    </location>
</feature>
<feature type="transmembrane region" description="Helical" evidence="5">
    <location>
        <begin position="205"/>
        <end position="225"/>
    </location>
</feature>
<comment type="subcellular location">
    <subcellularLocation>
        <location evidence="1">Membrane</location>
        <topology evidence="1">Multi-pass membrane protein</topology>
    </subcellularLocation>
</comment>
<evidence type="ECO:0000313" key="7">
    <source>
        <dbReference type="EMBL" id="SVA93948.1"/>
    </source>
</evidence>
<protein>
    <recommendedName>
        <fullName evidence="6">EamA domain-containing protein</fullName>
    </recommendedName>
</protein>
<sequence>MSKNHLGAIYMILSVLFFSFMDILIKVTDEYDVGQIMFFRALFGLIPIFFLIPKNRIKNFYKTKNIKLHFYRSFFGAIAMAAIFIGLRNLQLAEVTALAFSGPLWVVLFSMFFLSEKIRLKRWIAVGLGFIGVIIISKPGFDNLNFYYIYPIIFCIGFAGVSIIIRKLTLAGEPVWLIAFYFSLVSGLGGLLTIPLGLWKMPNTYDFILLILIGLLGGIANLLLTQSYKLAEVTLTTPLKYLSLVIAIIFGFYFFEEIPSIHTLSGAALIVVSSAIIFIRENQLKKPITLPRQQ</sequence>
<feature type="transmembrane region" description="Helical" evidence="5">
    <location>
        <begin position="96"/>
        <end position="114"/>
    </location>
</feature>
<evidence type="ECO:0000256" key="5">
    <source>
        <dbReference type="SAM" id="Phobius"/>
    </source>
</evidence>
<feature type="transmembrane region" description="Helical" evidence="5">
    <location>
        <begin position="33"/>
        <end position="52"/>
    </location>
</feature>
<dbReference type="Gene3D" id="1.10.3730.20">
    <property type="match status" value="1"/>
</dbReference>
<feature type="transmembrane region" description="Helical" evidence="5">
    <location>
        <begin position="7"/>
        <end position="27"/>
    </location>
</feature>
<dbReference type="InterPro" id="IPR037185">
    <property type="entry name" value="EmrE-like"/>
</dbReference>
<name>A0A381ZXB9_9ZZZZ</name>
<feature type="transmembrane region" description="Helical" evidence="5">
    <location>
        <begin position="73"/>
        <end position="90"/>
    </location>
</feature>
<gene>
    <name evidence="7" type="ORF">METZ01_LOCUS146802</name>
</gene>
<dbReference type="SUPFAM" id="SSF103481">
    <property type="entry name" value="Multidrug resistance efflux transporter EmrE"/>
    <property type="match status" value="2"/>
</dbReference>
<feature type="domain" description="EamA" evidence="6">
    <location>
        <begin position="6"/>
        <end position="137"/>
    </location>
</feature>
<evidence type="ECO:0000256" key="4">
    <source>
        <dbReference type="ARBA" id="ARBA00023136"/>
    </source>
</evidence>
<keyword evidence="3 5" id="KW-1133">Transmembrane helix</keyword>
<keyword evidence="2 5" id="KW-0812">Transmembrane</keyword>
<dbReference type="Pfam" id="PF00892">
    <property type="entry name" value="EamA"/>
    <property type="match status" value="2"/>
</dbReference>
<feature type="transmembrane region" description="Helical" evidence="5">
    <location>
        <begin position="147"/>
        <end position="165"/>
    </location>
</feature>
<dbReference type="PANTHER" id="PTHR22911">
    <property type="entry name" value="ACYL-MALONYL CONDENSING ENZYME-RELATED"/>
    <property type="match status" value="1"/>
</dbReference>
<evidence type="ECO:0000256" key="1">
    <source>
        <dbReference type="ARBA" id="ARBA00004141"/>
    </source>
</evidence>
<evidence type="ECO:0000256" key="3">
    <source>
        <dbReference type="ARBA" id="ARBA00022989"/>
    </source>
</evidence>
<feature type="transmembrane region" description="Helical" evidence="5">
    <location>
        <begin position="177"/>
        <end position="199"/>
    </location>
</feature>
<dbReference type="AlphaFoldDB" id="A0A381ZXB9"/>
<dbReference type="InterPro" id="IPR000620">
    <property type="entry name" value="EamA_dom"/>
</dbReference>